<dbReference type="InterPro" id="IPR005302">
    <property type="entry name" value="MoCF_Sase_C"/>
</dbReference>
<feature type="domain" description="MOSC" evidence="1">
    <location>
        <begin position="122"/>
        <end position="278"/>
    </location>
</feature>
<sequence length="278" mass="30491">MRLVQVNVHPLKSGAIRPLAAADVLRGGLRDDRSWMLVDGTGRLVSARELHATFRVVADTPATDPSVGTALRLRAPGMDDLSVALPDAEPVPVRLFSLDLKAVPASETAQAWVRRALGRDDLTLVWCHDPGARNLQPGFSSPDDHTAFADAFPVTVVSLASVRQLHDWMVERALETGEEPPEPLPVERFRANLVVDGEEPFAEDHWREVQVGSVRFRVAKPVNRCVMTTIDPVSLTTAKEPVRTLARHRLVEGKTHFALHLLPLEEGRVTVGDEVSAT</sequence>
<protein>
    <recommendedName>
        <fullName evidence="1">MOSC domain-containing protein</fullName>
    </recommendedName>
</protein>
<dbReference type="PROSITE" id="PS51340">
    <property type="entry name" value="MOSC"/>
    <property type="match status" value="1"/>
</dbReference>
<gene>
    <name evidence="2" type="ORF">NOCA1170009</name>
</gene>
<name>A0A2P2CAH1_9ZZZZ</name>
<dbReference type="SUPFAM" id="SSF141673">
    <property type="entry name" value="MOSC N-terminal domain-like"/>
    <property type="match status" value="1"/>
</dbReference>
<dbReference type="PANTHER" id="PTHR14237:SF19">
    <property type="entry name" value="MITOCHONDRIAL AMIDOXIME REDUCING COMPONENT 1"/>
    <property type="match status" value="1"/>
</dbReference>
<dbReference type="EMBL" id="CZKB01000009">
    <property type="protein sequence ID" value="CUR58998.1"/>
    <property type="molecule type" value="Genomic_DNA"/>
</dbReference>
<dbReference type="GO" id="GO:0030151">
    <property type="term" value="F:molybdenum ion binding"/>
    <property type="evidence" value="ECO:0007669"/>
    <property type="project" value="InterPro"/>
</dbReference>
<organism evidence="2">
    <name type="scientific">metagenome</name>
    <dbReference type="NCBI Taxonomy" id="256318"/>
    <lineage>
        <taxon>unclassified sequences</taxon>
        <taxon>metagenomes</taxon>
    </lineage>
</organism>
<evidence type="ECO:0000259" key="1">
    <source>
        <dbReference type="PROSITE" id="PS51340"/>
    </source>
</evidence>
<dbReference type="PANTHER" id="PTHR14237">
    <property type="entry name" value="MOLYBDOPTERIN COFACTOR SULFURASE MOSC"/>
    <property type="match status" value="1"/>
</dbReference>
<dbReference type="InterPro" id="IPR011037">
    <property type="entry name" value="Pyrv_Knase-like_insert_dom_sf"/>
</dbReference>
<dbReference type="Pfam" id="PF03473">
    <property type="entry name" value="MOSC"/>
    <property type="match status" value="1"/>
</dbReference>
<evidence type="ECO:0000313" key="2">
    <source>
        <dbReference type="EMBL" id="CUR58998.1"/>
    </source>
</evidence>
<proteinExistence type="predicted"/>
<dbReference type="AlphaFoldDB" id="A0A2P2CAH1"/>
<dbReference type="InterPro" id="IPR005303">
    <property type="entry name" value="MOCOS_middle"/>
</dbReference>
<dbReference type="GO" id="GO:0003824">
    <property type="term" value="F:catalytic activity"/>
    <property type="evidence" value="ECO:0007669"/>
    <property type="project" value="InterPro"/>
</dbReference>
<dbReference type="GO" id="GO:0030170">
    <property type="term" value="F:pyridoxal phosphate binding"/>
    <property type="evidence" value="ECO:0007669"/>
    <property type="project" value="InterPro"/>
</dbReference>
<dbReference type="Pfam" id="PF03476">
    <property type="entry name" value="MOSC_N"/>
    <property type="match status" value="1"/>
</dbReference>
<reference evidence="2" key="1">
    <citation type="submission" date="2015-08" db="EMBL/GenBank/DDBJ databases">
        <authorList>
            <person name="Babu N.S."/>
            <person name="Beckwith C.J."/>
            <person name="Beseler K.G."/>
            <person name="Brison A."/>
            <person name="Carone J.V."/>
            <person name="Caskin T.P."/>
            <person name="Diamond M."/>
            <person name="Durham M.E."/>
            <person name="Foxe J.M."/>
            <person name="Go M."/>
            <person name="Henderson B.A."/>
            <person name="Jones I.B."/>
            <person name="McGettigan J.A."/>
            <person name="Micheletti S.J."/>
            <person name="Nasrallah M.E."/>
            <person name="Ortiz D."/>
            <person name="Piller C.R."/>
            <person name="Privatt S.R."/>
            <person name="Schneider S.L."/>
            <person name="Sharp S."/>
            <person name="Smith T.C."/>
            <person name="Stanton J.D."/>
            <person name="Ullery H.E."/>
            <person name="Wilson R.J."/>
            <person name="Serrano M.G."/>
            <person name="Buck G."/>
            <person name="Lee V."/>
            <person name="Wang Y."/>
            <person name="Carvalho R."/>
            <person name="Voegtly L."/>
            <person name="Shi R."/>
            <person name="Duckworth R."/>
            <person name="Johnson A."/>
            <person name="Loviza R."/>
            <person name="Walstead R."/>
            <person name="Shah Z."/>
            <person name="Kiflezghi M."/>
            <person name="Wade K."/>
            <person name="Ball S.L."/>
            <person name="Bradley K.W."/>
            <person name="Asai D.J."/>
            <person name="Bowman C.A."/>
            <person name="Russell D.A."/>
            <person name="Pope W.H."/>
            <person name="Jacobs-Sera D."/>
            <person name="Hendrix R.W."/>
            <person name="Hatfull G.F."/>
        </authorList>
    </citation>
    <scope>NUCLEOTIDE SEQUENCE</scope>
</reference>
<accession>A0A2P2CAH1</accession>
<dbReference type="SUPFAM" id="SSF50800">
    <property type="entry name" value="PK beta-barrel domain-like"/>
    <property type="match status" value="1"/>
</dbReference>